<feature type="domain" description="Poly(A) RNA polymerase mitochondrial-like central palm" evidence="2">
    <location>
        <begin position="9"/>
        <end position="144"/>
    </location>
</feature>
<dbReference type="SUPFAM" id="SSF81631">
    <property type="entry name" value="PAP/OAS1 substrate-binding domain"/>
    <property type="match status" value="1"/>
</dbReference>
<dbReference type="RefSeq" id="XP_022139265.1">
    <property type="nucleotide sequence ID" value="XM_022283573.1"/>
</dbReference>
<dbReference type="InterPro" id="IPR054708">
    <property type="entry name" value="MTPAP-like_central"/>
</dbReference>
<dbReference type="GO" id="GO:0050265">
    <property type="term" value="F:RNA uridylyltransferase activity"/>
    <property type="evidence" value="ECO:0007669"/>
    <property type="project" value="TreeGrafter"/>
</dbReference>
<evidence type="ECO:0000313" key="3">
    <source>
        <dbReference type="Proteomes" id="UP000504603"/>
    </source>
</evidence>
<sequence>MNGYMLDCVIKDILRVVEPLQDDWAARFQMINELRALVESIESLRGATIEPFGSFVSNLFSRWGDLDVSIQLHNGSCISTCGKKLKQSILKDVQKALRKKGGWYKLQLIPHARVPILKIENIRHKISCDISIDNLLGQMKSKILLWLNDIDGRFHDMVLLVKEWAKAHDINNPKQGTFNSYSLSLLVIFHFQTCSPAILPPLRDIYPGNVADKLHGVRAEVESQIAQTCAANIARFKSRTANRSSLSELFLSFLAKFSDISSKASELGICTYTGQWLEIESNTRWLPKTYAIFVEDPFEQPENTARAIYARQLMRISEAIRMTCFRITSVHQNQSSILAELARPQTSQLIVKPSAPASAPTFNLGNYPPVGPQVHQARVRHPRPWIQHQSQNSVPRFNMGNFPPIDSHVPRAGTTHSHPLTQQNFSNTRCVSNPNSSKTGEPSKTYNGQGPQKWRPRSQRQV</sequence>
<dbReference type="GO" id="GO:0031123">
    <property type="term" value="P:RNA 3'-end processing"/>
    <property type="evidence" value="ECO:0007669"/>
    <property type="project" value="TreeGrafter"/>
</dbReference>
<keyword evidence="3" id="KW-1185">Reference proteome</keyword>
<evidence type="ECO:0000259" key="2">
    <source>
        <dbReference type="Pfam" id="PF22600"/>
    </source>
</evidence>
<gene>
    <name evidence="4" type="primary">LOC111010221</name>
</gene>
<dbReference type="PANTHER" id="PTHR12271:SF123">
    <property type="entry name" value="PROTEIN HESO1"/>
    <property type="match status" value="1"/>
</dbReference>
<proteinExistence type="predicted"/>
<dbReference type="PANTHER" id="PTHR12271">
    <property type="entry name" value="POLY A POLYMERASE CID PAP -RELATED"/>
    <property type="match status" value="1"/>
</dbReference>
<evidence type="ECO:0000313" key="4">
    <source>
        <dbReference type="RefSeq" id="XP_022139265.1"/>
    </source>
</evidence>
<dbReference type="CDD" id="cd05402">
    <property type="entry name" value="NT_PAP_TUTase"/>
    <property type="match status" value="1"/>
</dbReference>
<dbReference type="Gene3D" id="3.30.460.10">
    <property type="entry name" value="Beta Polymerase, domain 2"/>
    <property type="match status" value="1"/>
</dbReference>
<dbReference type="Proteomes" id="UP000504603">
    <property type="component" value="Unplaced"/>
</dbReference>
<dbReference type="OrthoDB" id="2274644at2759"/>
<dbReference type="KEGG" id="mcha:111010221"/>
<dbReference type="Gene3D" id="1.10.1410.10">
    <property type="match status" value="1"/>
</dbReference>
<dbReference type="SUPFAM" id="SSF81301">
    <property type="entry name" value="Nucleotidyltransferase"/>
    <property type="match status" value="1"/>
</dbReference>
<dbReference type="GeneID" id="111010221"/>
<dbReference type="AlphaFoldDB" id="A0A6J1CBU8"/>
<feature type="region of interest" description="Disordered" evidence="1">
    <location>
        <begin position="404"/>
        <end position="462"/>
    </location>
</feature>
<feature type="compositionally biased region" description="Polar residues" evidence="1">
    <location>
        <begin position="414"/>
        <end position="450"/>
    </location>
</feature>
<dbReference type="InterPro" id="IPR043519">
    <property type="entry name" value="NT_sf"/>
</dbReference>
<accession>A0A6J1CBU8</accession>
<reference evidence="4" key="1">
    <citation type="submission" date="2025-08" db="UniProtKB">
        <authorList>
            <consortium name="RefSeq"/>
        </authorList>
    </citation>
    <scope>IDENTIFICATION</scope>
    <source>
        <strain evidence="4">OHB3-1</strain>
    </source>
</reference>
<protein>
    <submittedName>
        <fullName evidence="4">Protein HESO1</fullName>
    </submittedName>
</protein>
<dbReference type="Pfam" id="PF22600">
    <property type="entry name" value="MTPAP-like_central"/>
    <property type="match status" value="1"/>
</dbReference>
<name>A0A6J1CBU8_MOMCH</name>
<evidence type="ECO:0000256" key="1">
    <source>
        <dbReference type="SAM" id="MobiDB-lite"/>
    </source>
</evidence>
<organism evidence="3 4">
    <name type="scientific">Momordica charantia</name>
    <name type="common">Bitter gourd</name>
    <name type="synonym">Balsam pear</name>
    <dbReference type="NCBI Taxonomy" id="3673"/>
    <lineage>
        <taxon>Eukaryota</taxon>
        <taxon>Viridiplantae</taxon>
        <taxon>Streptophyta</taxon>
        <taxon>Embryophyta</taxon>
        <taxon>Tracheophyta</taxon>
        <taxon>Spermatophyta</taxon>
        <taxon>Magnoliopsida</taxon>
        <taxon>eudicotyledons</taxon>
        <taxon>Gunneridae</taxon>
        <taxon>Pentapetalae</taxon>
        <taxon>rosids</taxon>
        <taxon>fabids</taxon>
        <taxon>Cucurbitales</taxon>
        <taxon>Cucurbitaceae</taxon>
        <taxon>Momordiceae</taxon>
        <taxon>Momordica</taxon>
    </lineage>
</organism>